<gene>
    <name evidence="2" type="ORF">DT076_07945</name>
</gene>
<name>A0A367YWP4_9ACTN</name>
<dbReference type="EMBL" id="QOUI01000004">
    <property type="protein sequence ID" value="RCK69939.1"/>
    <property type="molecule type" value="Genomic_DNA"/>
</dbReference>
<feature type="compositionally biased region" description="Low complexity" evidence="1">
    <location>
        <begin position="290"/>
        <end position="304"/>
    </location>
</feature>
<feature type="compositionally biased region" description="Basic and acidic residues" evidence="1">
    <location>
        <begin position="126"/>
        <end position="139"/>
    </location>
</feature>
<reference evidence="2 3" key="1">
    <citation type="submission" date="2018-07" db="EMBL/GenBank/DDBJ databases">
        <title>Desertimonas flava gen. nov. sp. nov.</title>
        <authorList>
            <person name="Liu S."/>
        </authorList>
    </citation>
    <scope>NUCLEOTIDE SEQUENCE [LARGE SCALE GENOMIC DNA]</scope>
    <source>
        <strain evidence="2 3">16Sb5-5</strain>
    </source>
</reference>
<protein>
    <submittedName>
        <fullName evidence="2">Uncharacterized protein</fullName>
    </submittedName>
</protein>
<feature type="compositionally biased region" description="Low complexity" evidence="1">
    <location>
        <begin position="169"/>
        <end position="189"/>
    </location>
</feature>
<feature type="compositionally biased region" description="Low complexity" evidence="1">
    <location>
        <begin position="140"/>
        <end position="151"/>
    </location>
</feature>
<comment type="caution">
    <text evidence="2">The sequence shown here is derived from an EMBL/GenBank/DDBJ whole genome shotgun (WGS) entry which is preliminary data.</text>
</comment>
<accession>A0A367YWP4</accession>
<keyword evidence="3" id="KW-1185">Reference proteome</keyword>
<sequence length="318" mass="34278">MDRGPEDVPDTVTAELRAAVRVAGLTADQFARTREQALRRQLDEWQRAELHARVDQDHRADRHQMALADHPQFWERATPQEIGRTYGAARAWADRDLEARRVADQLRGQLRSRYGIDPEAEVQRGLAREERADARRAEAEAGGAEQRAEQAWSEATTGGWHPDGRDAPGADPGVAEVGVPGGVDDAGVPTGHPEAAGPEAWVSTREDAGPEPGAAGSGAGGRDADPVAASRAEVEDDRAREARADGVRSYDSAERRDATAAALEARGIDPRTVATRMRADVSQARPATEATRIPGRARTAAARAGRVRGVRRQTAPER</sequence>
<evidence type="ECO:0000313" key="2">
    <source>
        <dbReference type="EMBL" id="RCK69939.1"/>
    </source>
</evidence>
<dbReference type="AlphaFoldDB" id="A0A367YWP4"/>
<feature type="compositionally biased region" description="Basic and acidic residues" evidence="1">
    <location>
        <begin position="237"/>
        <end position="258"/>
    </location>
</feature>
<dbReference type="RefSeq" id="WP_114126125.1">
    <property type="nucleotide sequence ID" value="NZ_QOUI01000004.1"/>
</dbReference>
<proteinExistence type="predicted"/>
<evidence type="ECO:0000313" key="3">
    <source>
        <dbReference type="Proteomes" id="UP000252770"/>
    </source>
</evidence>
<feature type="region of interest" description="Disordered" evidence="1">
    <location>
        <begin position="115"/>
        <end position="318"/>
    </location>
</feature>
<organism evidence="2 3">
    <name type="scientific">Desertihabitans brevis</name>
    <dbReference type="NCBI Taxonomy" id="2268447"/>
    <lineage>
        <taxon>Bacteria</taxon>
        <taxon>Bacillati</taxon>
        <taxon>Actinomycetota</taxon>
        <taxon>Actinomycetes</taxon>
        <taxon>Propionibacteriales</taxon>
        <taxon>Propionibacteriaceae</taxon>
        <taxon>Desertihabitans</taxon>
    </lineage>
</organism>
<evidence type="ECO:0000256" key="1">
    <source>
        <dbReference type="SAM" id="MobiDB-lite"/>
    </source>
</evidence>
<dbReference type="Proteomes" id="UP000252770">
    <property type="component" value="Unassembled WGS sequence"/>
</dbReference>